<dbReference type="GO" id="GO:0004497">
    <property type="term" value="F:monooxygenase activity"/>
    <property type="evidence" value="ECO:0007669"/>
    <property type="project" value="UniProtKB-KW"/>
</dbReference>
<evidence type="ECO:0000256" key="1">
    <source>
        <dbReference type="ARBA" id="ARBA00001971"/>
    </source>
</evidence>
<evidence type="ECO:0000313" key="12">
    <source>
        <dbReference type="EMBL" id="PBK80864.1"/>
    </source>
</evidence>
<evidence type="ECO:0000256" key="9">
    <source>
        <dbReference type="ARBA" id="ARBA00023004"/>
    </source>
</evidence>
<evidence type="ECO:0000256" key="5">
    <source>
        <dbReference type="ARBA" id="ARBA00022692"/>
    </source>
</evidence>
<dbReference type="GO" id="GO:0016020">
    <property type="term" value="C:membrane"/>
    <property type="evidence" value="ECO:0007669"/>
    <property type="project" value="UniProtKB-SubCell"/>
</dbReference>
<keyword evidence="5" id="KW-0812">Transmembrane</keyword>
<evidence type="ECO:0000256" key="6">
    <source>
        <dbReference type="ARBA" id="ARBA00022723"/>
    </source>
</evidence>
<evidence type="ECO:0000256" key="3">
    <source>
        <dbReference type="ARBA" id="ARBA00010617"/>
    </source>
</evidence>
<dbReference type="AlphaFoldDB" id="A0A2H3CHN1"/>
<keyword evidence="4" id="KW-0349">Heme</keyword>
<keyword evidence="9" id="KW-0408">Iron</keyword>
<dbReference type="EMBL" id="KZ293739">
    <property type="protein sequence ID" value="PBK80864.1"/>
    <property type="molecule type" value="Genomic_DNA"/>
</dbReference>
<dbReference type="SUPFAM" id="SSF48264">
    <property type="entry name" value="Cytochrome P450"/>
    <property type="match status" value="1"/>
</dbReference>
<dbReference type="STRING" id="47427.A0A2H3CHN1"/>
<sequence length="206" mass="23569">MAQFLSLPTENWNGYIIAVVLITSYFFCQRASKARASFPPGPRGWTWPILGNIPDFNIDQSRLHLQFSEWKSTYGDIVGLKVAGQLIIVLNSRSAVLELLRGRGAVCSDRPRLPFLRELVGLDWALPLQPYGQEMHLQRRMINRAINTEFSRHFHGMVAQEARILASRLVANSQEFDKFFTRLHLDMTSLEDFSDSSLQNDWPNSS</sequence>
<dbReference type="Proteomes" id="UP000217790">
    <property type="component" value="Unassembled WGS sequence"/>
</dbReference>
<keyword evidence="6" id="KW-0479">Metal-binding</keyword>
<evidence type="ECO:0000256" key="7">
    <source>
        <dbReference type="ARBA" id="ARBA00022989"/>
    </source>
</evidence>
<protein>
    <submittedName>
        <fullName evidence="12">Cytochrome P450</fullName>
    </submittedName>
</protein>
<keyword evidence="13" id="KW-1185">Reference proteome</keyword>
<evidence type="ECO:0000313" key="13">
    <source>
        <dbReference type="Proteomes" id="UP000217790"/>
    </source>
</evidence>
<accession>A0A2H3CHN1</accession>
<evidence type="ECO:0000256" key="11">
    <source>
        <dbReference type="ARBA" id="ARBA00023136"/>
    </source>
</evidence>
<keyword evidence="7" id="KW-1133">Transmembrane helix</keyword>
<keyword evidence="11" id="KW-0472">Membrane</keyword>
<dbReference type="InterPro" id="IPR001128">
    <property type="entry name" value="Cyt_P450"/>
</dbReference>
<evidence type="ECO:0000256" key="8">
    <source>
        <dbReference type="ARBA" id="ARBA00023002"/>
    </source>
</evidence>
<keyword evidence="10" id="KW-0503">Monooxygenase</keyword>
<dbReference type="InterPro" id="IPR050364">
    <property type="entry name" value="Cytochrome_P450_fung"/>
</dbReference>
<gene>
    <name evidence="12" type="ORF">ARMGADRAFT_1091866</name>
</gene>
<dbReference type="InterPro" id="IPR036396">
    <property type="entry name" value="Cyt_P450_sf"/>
</dbReference>
<dbReference type="OMA" id="ICPNETH"/>
<dbReference type="GO" id="GO:0016705">
    <property type="term" value="F:oxidoreductase activity, acting on paired donors, with incorporation or reduction of molecular oxygen"/>
    <property type="evidence" value="ECO:0007669"/>
    <property type="project" value="InterPro"/>
</dbReference>
<comment type="subcellular location">
    <subcellularLocation>
        <location evidence="2">Membrane</location>
        <topology evidence="2">Single-pass membrane protein</topology>
    </subcellularLocation>
</comment>
<dbReference type="Gene3D" id="1.10.630.10">
    <property type="entry name" value="Cytochrome P450"/>
    <property type="match status" value="1"/>
</dbReference>
<evidence type="ECO:0000256" key="2">
    <source>
        <dbReference type="ARBA" id="ARBA00004167"/>
    </source>
</evidence>
<proteinExistence type="inferred from homology"/>
<dbReference type="GO" id="GO:0005506">
    <property type="term" value="F:iron ion binding"/>
    <property type="evidence" value="ECO:0007669"/>
    <property type="project" value="InterPro"/>
</dbReference>
<dbReference type="OrthoDB" id="1055148at2759"/>
<reference evidence="13" key="1">
    <citation type="journal article" date="2017" name="Nat. Ecol. Evol.">
        <title>Genome expansion and lineage-specific genetic innovations in the forest pathogenic fungi Armillaria.</title>
        <authorList>
            <person name="Sipos G."/>
            <person name="Prasanna A.N."/>
            <person name="Walter M.C."/>
            <person name="O'Connor E."/>
            <person name="Balint B."/>
            <person name="Krizsan K."/>
            <person name="Kiss B."/>
            <person name="Hess J."/>
            <person name="Varga T."/>
            <person name="Slot J."/>
            <person name="Riley R."/>
            <person name="Boka B."/>
            <person name="Rigling D."/>
            <person name="Barry K."/>
            <person name="Lee J."/>
            <person name="Mihaltcheva S."/>
            <person name="LaButti K."/>
            <person name="Lipzen A."/>
            <person name="Waldron R."/>
            <person name="Moloney N.M."/>
            <person name="Sperisen C."/>
            <person name="Kredics L."/>
            <person name="Vagvoelgyi C."/>
            <person name="Patrignani A."/>
            <person name="Fitzpatrick D."/>
            <person name="Nagy I."/>
            <person name="Doyle S."/>
            <person name="Anderson J.B."/>
            <person name="Grigoriev I.V."/>
            <person name="Gueldener U."/>
            <person name="Muensterkoetter M."/>
            <person name="Nagy L.G."/>
        </authorList>
    </citation>
    <scope>NUCLEOTIDE SEQUENCE [LARGE SCALE GENOMIC DNA]</scope>
    <source>
        <strain evidence="13">Ar21-2</strain>
    </source>
</reference>
<evidence type="ECO:0000256" key="4">
    <source>
        <dbReference type="ARBA" id="ARBA00022617"/>
    </source>
</evidence>
<comment type="cofactor">
    <cofactor evidence="1">
        <name>heme</name>
        <dbReference type="ChEBI" id="CHEBI:30413"/>
    </cofactor>
</comment>
<dbReference type="InParanoid" id="A0A2H3CHN1"/>
<organism evidence="12 13">
    <name type="scientific">Armillaria gallica</name>
    <name type="common">Bulbous honey fungus</name>
    <name type="synonym">Armillaria bulbosa</name>
    <dbReference type="NCBI Taxonomy" id="47427"/>
    <lineage>
        <taxon>Eukaryota</taxon>
        <taxon>Fungi</taxon>
        <taxon>Dikarya</taxon>
        <taxon>Basidiomycota</taxon>
        <taxon>Agaricomycotina</taxon>
        <taxon>Agaricomycetes</taxon>
        <taxon>Agaricomycetidae</taxon>
        <taxon>Agaricales</taxon>
        <taxon>Marasmiineae</taxon>
        <taxon>Physalacriaceae</taxon>
        <taxon>Armillaria</taxon>
    </lineage>
</organism>
<evidence type="ECO:0000256" key="10">
    <source>
        <dbReference type="ARBA" id="ARBA00023033"/>
    </source>
</evidence>
<comment type="similarity">
    <text evidence="3">Belongs to the cytochrome P450 family.</text>
</comment>
<dbReference type="PANTHER" id="PTHR46300:SF2">
    <property type="entry name" value="CYTOCHROME P450 MONOOXYGENASE ALNH-RELATED"/>
    <property type="match status" value="1"/>
</dbReference>
<dbReference type="GO" id="GO:0020037">
    <property type="term" value="F:heme binding"/>
    <property type="evidence" value="ECO:0007669"/>
    <property type="project" value="InterPro"/>
</dbReference>
<dbReference type="PANTHER" id="PTHR46300">
    <property type="entry name" value="P450, PUTATIVE (EUROFUNG)-RELATED-RELATED"/>
    <property type="match status" value="1"/>
</dbReference>
<keyword evidence="8" id="KW-0560">Oxidoreductase</keyword>
<dbReference type="Pfam" id="PF00067">
    <property type="entry name" value="p450"/>
    <property type="match status" value="1"/>
</dbReference>
<name>A0A2H3CHN1_ARMGA</name>